<organism evidence="4 5">
    <name type="scientific">Teladorsagia circumcincta</name>
    <name type="common">Brown stomach worm</name>
    <name type="synonym">Ostertagia circumcincta</name>
    <dbReference type="NCBI Taxonomy" id="45464"/>
    <lineage>
        <taxon>Eukaryota</taxon>
        <taxon>Metazoa</taxon>
        <taxon>Ecdysozoa</taxon>
        <taxon>Nematoda</taxon>
        <taxon>Chromadorea</taxon>
        <taxon>Rhabditida</taxon>
        <taxon>Rhabditina</taxon>
        <taxon>Rhabditomorpha</taxon>
        <taxon>Strongyloidea</taxon>
        <taxon>Trichostrongylidae</taxon>
        <taxon>Teladorsagia</taxon>
    </lineage>
</organism>
<dbReference type="InterPro" id="IPR036844">
    <property type="entry name" value="Hint_dom_sf"/>
</dbReference>
<dbReference type="Gene3D" id="2.170.16.10">
    <property type="entry name" value="Hedgehog/Intein (Hint) domain"/>
    <property type="match status" value="1"/>
</dbReference>
<name>A0A2G9U7F0_TELCI</name>
<reference evidence="4 5" key="1">
    <citation type="submission" date="2015-09" db="EMBL/GenBank/DDBJ databases">
        <title>Draft genome of the parasitic nematode Teladorsagia circumcincta isolate WARC Sus (inbred).</title>
        <authorList>
            <person name="Mitreva M."/>
        </authorList>
    </citation>
    <scope>NUCLEOTIDE SEQUENCE [LARGE SCALE GENOMIC DNA]</scope>
    <source>
        <strain evidence="4 5">S</strain>
    </source>
</reference>
<protein>
    <submittedName>
        <fullName evidence="4">Intein splicing region</fullName>
    </submittedName>
</protein>
<dbReference type="GO" id="GO:0016540">
    <property type="term" value="P:protein autoprocessing"/>
    <property type="evidence" value="ECO:0007669"/>
    <property type="project" value="InterPro"/>
</dbReference>
<dbReference type="EMBL" id="KZ348495">
    <property type="protein sequence ID" value="PIO66114.1"/>
    <property type="molecule type" value="Genomic_DNA"/>
</dbReference>
<feature type="domain" description="Hint" evidence="3">
    <location>
        <begin position="322"/>
        <end position="424"/>
    </location>
</feature>
<evidence type="ECO:0000256" key="1">
    <source>
        <dbReference type="ARBA" id="ARBA00022473"/>
    </source>
</evidence>
<gene>
    <name evidence="4" type="ORF">TELCIR_12186</name>
</gene>
<dbReference type="PANTHER" id="PTHR46706">
    <property type="entry name" value="PROTEIN QUA-1-RELATED"/>
    <property type="match status" value="1"/>
</dbReference>
<dbReference type="InterPro" id="IPR001767">
    <property type="entry name" value="Hedgehog_Hint"/>
</dbReference>
<dbReference type="GO" id="GO:0016539">
    <property type="term" value="P:intein-mediated protein splicing"/>
    <property type="evidence" value="ECO:0007669"/>
    <property type="project" value="InterPro"/>
</dbReference>
<dbReference type="InterPro" id="IPR006141">
    <property type="entry name" value="Intein_N"/>
</dbReference>
<sequence>MFRNHAENRLPNYVCPNLCPFAKNVIKKCDFFKETVCTGDLEWTGGLMEINNGTHNMYEGGIVQTPDNNSAFDLIKEVRKTVNSDKKMQYIVTVHRFICANHTIGQEGSSRGISRNKRRLNNEKKERDNYDEWMEHDNRYRGAYGQPVRRRHPPPYRRRPSVRAYDDDYYDYEYEVYVPRIPRRRAKGNRLWPFARAHADGGIFDPNDIGTSQVSEPDLTVIDSNSRALDLTQVPAASNSQGPPIGDPLPPTSYQQPQQLPQYVPAYREPPTYAPAYPTAPPMQPQFRAQQVAVQQAPQAQQYYNYYPSGYNPGLNTIFDQMQCFSGEMKVETPSGMKAIKDLEVGDMVLSIDEFMVTFSPVIMFLHKLEEERAEFLHIQTDHGESLKLTENHLLYVTNCGSTEPLHLAAAKDARAGQCLQVTTGNSDLIPRRITSISKVATRLAKNIAVRGFTNVGIAALKKLKLMANFCGIEYA</sequence>
<dbReference type="SMART" id="SM00306">
    <property type="entry name" value="HintN"/>
    <property type="match status" value="1"/>
</dbReference>
<dbReference type="CDD" id="cd00081">
    <property type="entry name" value="Hint"/>
    <property type="match status" value="1"/>
</dbReference>
<accession>A0A2G9U7F0</accession>
<keyword evidence="1" id="KW-0217">Developmental protein</keyword>
<dbReference type="PANTHER" id="PTHR46706:SF12">
    <property type="entry name" value="PROTEIN QUA-1-RELATED"/>
    <property type="match status" value="1"/>
</dbReference>
<evidence type="ECO:0000313" key="4">
    <source>
        <dbReference type="EMBL" id="PIO66114.1"/>
    </source>
</evidence>
<keyword evidence="5" id="KW-1185">Reference proteome</keyword>
<dbReference type="OrthoDB" id="5212at2759"/>
<evidence type="ECO:0000256" key="2">
    <source>
        <dbReference type="SAM" id="MobiDB-lite"/>
    </source>
</evidence>
<proteinExistence type="predicted"/>
<dbReference type="Proteomes" id="UP000230423">
    <property type="component" value="Unassembled WGS sequence"/>
</dbReference>
<feature type="non-terminal residue" evidence="4">
    <location>
        <position position="476"/>
    </location>
</feature>
<dbReference type="Pfam" id="PF01079">
    <property type="entry name" value="Hint"/>
    <property type="match status" value="1"/>
</dbReference>
<dbReference type="AlphaFoldDB" id="A0A2G9U7F0"/>
<evidence type="ECO:0000313" key="5">
    <source>
        <dbReference type="Proteomes" id="UP000230423"/>
    </source>
</evidence>
<dbReference type="InterPro" id="IPR052140">
    <property type="entry name" value="Dev_Signal_Hedgehog-like"/>
</dbReference>
<dbReference type="PROSITE" id="PS50817">
    <property type="entry name" value="INTEIN_N_TER"/>
    <property type="match status" value="1"/>
</dbReference>
<evidence type="ECO:0000259" key="3">
    <source>
        <dbReference type="SMART" id="SM00306"/>
    </source>
</evidence>
<dbReference type="InterPro" id="IPR003587">
    <property type="entry name" value="Hint_dom_N"/>
</dbReference>
<feature type="region of interest" description="Disordered" evidence="2">
    <location>
        <begin position="236"/>
        <end position="257"/>
    </location>
</feature>
<dbReference type="SUPFAM" id="SSF51294">
    <property type="entry name" value="Hedgehog/intein (Hint) domain"/>
    <property type="match status" value="1"/>
</dbReference>